<feature type="transmembrane region" description="Helical" evidence="1">
    <location>
        <begin position="20"/>
        <end position="37"/>
    </location>
</feature>
<evidence type="ECO:0000256" key="1">
    <source>
        <dbReference type="SAM" id="Phobius"/>
    </source>
</evidence>
<protein>
    <submittedName>
        <fullName evidence="2">Uncharacterized protein</fullName>
    </submittedName>
</protein>
<name>K2GF95_9BACT</name>
<evidence type="ECO:0000313" key="2">
    <source>
        <dbReference type="EMBL" id="EKE28979.1"/>
    </source>
</evidence>
<comment type="caution">
    <text evidence="2">The sequence shown here is derived from an EMBL/GenBank/DDBJ whole genome shotgun (WGS) entry which is preliminary data.</text>
</comment>
<dbReference type="AlphaFoldDB" id="K2GF95"/>
<gene>
    <name evidence="2" type="ORF">ACD_2C00258G0019</name>
</gene>
<keyword evidence="1" id="KW-0472">Membrane</keyword>
<reference evidence="2" key="1">
    <citation type="journal article" date="2012" name="Science">
        <title>Fermentation, hydrogen, and sulfur metabolism in multiple uncultivated bacterial phyla.</title>
        <authorList>
            <person name="Wrighton K.C."/>
            <person name="Thomas B.C."/>
            <person name="Sharon I."/>
            <person name="Miller C.S."/>
            <person name="Castelle C.J."/>
            <person name="VerBerkmoes N.C."/>
            <person name="Wilkins M.J."/>
            <person name="Hettich R.L."/>
            <person name="Lipton M.S."/>
            <person name="Williams K.H."/>
            <person name="Long P.E."/>
            <person name="Banfield J.F."/>
        </authorList>
    </citation>
    <scope>NUCLEOTIDE SEQUENCE [LARGE SCALE GENOMIC DNA]</scope>
</reference>
<dbReference type="EMBL" id="AMFJ01000258">
    <property type="protein sequence ID" value="EKE28979.1"/>
    <property type="molecule type" value="Genomic_DNA"/>
</dbReference>
<keyword evidence="1" id="KW-0812">Transmembrane</keyword>
<accession>K2GF95</accession>
<organism evidence="2">
    <name type="scientific">uncultured bacterium</name>
    <name type="common">gcode 4</name>
    <dbReference type="NCBI Taxonomy" id="1234023"/>
    <lineage>
        <taxon>Bacteria</taxon>
        <taxon>environmental samples</taxon>
    </lineage>
</organism>
<proteinExistence type="predicted"/>
<sequence length="97" mass="11712">MSFFKKNDKKVKHGIKRVDAIVTWLVLGWIVASVYGIKKYEEKHHEEIKSDDKATPKKSILKSLIFWIKDEYWPKKPSLWRRVLAFPFIVIKRLWKK</sequence>
<keyword evidence="1" id="KW-1133">Transmembrane helix</keyword>